<organism evidence="3 4">
    <name type="scientific">Gallaecimonas xiamenensis 3-C-1</name>
    <dbReference type="NCBI Taxonomy" id="745411"/>
    <lineage>
        <taxon>Bacteria</taxon>
        <taxon>Pseudomonadati</taxon>
        <taxon>Pseudomonadota</taxon>
        <taxon>Gammaproteobacteria</taxon>
        <taxon>Enterobacterales</taxon>
        <taxon>Gallaecimonadaceae</taxon>
        <taxon>Gallaecimonas</taxon>
    </lineage>
</organism>
<evidence type="ECO:0000313" key="3">
    <source>
        <dbReference type="EMBL" id="EKE73079.1"/>
    </source>
</evidence>
<dbReference type="AlphaFoldDB" id="K2JRN4"/>
<dbReference type="RefSeq" id="WP_008484776.1">
    <property type="nucleotide sequence ID" value="NZ_AMRI01000013.1"/>
</dbReference>
<dbReference type="InterPro" id="IPR050623">
    <property type="entry name" value="Glucan_succinyl_AcylTrfase"/>
</dbReference>
<keyword evidence="1" id="KW-0472">Membrane</keyword>
<dbReference type="PANTHER" id="PTHR36927:SF3">
    <property type="entry name" value="GLUCANS BIOSYNTHESIS PROTEIN C"/>
    <property type="match status" value="1"/>
</dbReference>
<feature type="transmembrane region" description="Helical" evidence="1">
    <location>
        <begin position="182"/>
        <end position="202"/>
    </location>
</feature>
<evidence type="ECO:0000259" key="2">
    <source>
        <dbReference type="Pfam" id="PF01757"/>
    </source>
</evidence>
<feature type="transmembrane region" description="Helical" evidence="1">
    <location>
        <begin position="94"/>
        <end position="112"/>
    </location>
</feature>
<name>K2JRN4_9GAMM</name>
<reference evidence="3 4" key="1">
    <citation type="journal article" date="2012" name="J. Bacteriol.">
        <title>Genome Sequence of Gallaecimonas xiamenensis Type Strain 3-C-1.</title>
        <authorList>
            <person name="Lai Q."/>
            <person name="Wang L."/>
            <person name="Wang W."/>
            <person name="Shao Z."/>
        </authorList>
    </citation>
    <scope>NUCLEOTIDE SEQUENCE [LARGE SCALE GENOMIC DNA]</scope>
    <source>
        <strain evidence="3 4">3-C-1</strain>
    </source>
</reference>
<dbReference type="STRING" id="745411.B3C1_10697"/>
<dbReference type="OrthoDB" id="9809782at2"/>
<accession>K2JRN4</accession>
<proteinExistence type="predicted"/>
<feature type="domain" description="Acyltransferase 3" evidence="2">
    <location>
        <begin position="8"/>
        <end position="361"/>
    </location>
</feature>
<feature type="transmembrane region" description="Helical" evidence="1">
    <location>
        <begin position="12"/>
        <end position="32"/>
    </location>
</feature>
<dbReference type="GO" id="GO:0016747">
    <property type="term" value="F:acyltransferase activity, transferring groups other than amino-acyl groups"/>
    <property type="evidence" value="ECO:0007669"/>
    <property type="project" value="InterPro"/>
</dbReference>
<dbReference type="Proteomes" id="UP000006755">
    <property type="component" value="Unassembled WGS sequence"/>
</dbReference>
<dbReference type="Pfam" id="PF01757">
    <property type="entry name" value="Acyl_transf_3"/>
    <property type="match status" value="1"/>
</dbReference>
<dbReference type="InterPro" id="IPR002656">
    <property type="entry name" value="Acyl_transf_3_dom"/>
</dbReference>
<dbReference type="PANTHER" id="PTHR36927">
    <property type="entry name" value="BLR4337 PROTEIN"/>
    <property type="match status" value="1"/>
</dbReference>
<feature type="transmembrane region" description="Helical" evidence="1">
    <location>
        <begin position="150"/>
        <end position="170"/>
    </location>
</feature>
<gene>
    <name evidence="3" type="ORF">B3C1_10697</name>
</gene>
<feature type="transmembrane region" description="Helical" evidence="1">
    <location>
        <begin position="246"/>
        <end position="262"/>
    </location>
</feature>
<dbReference type="EMBL" id="AMRI01000013">
    <property type="protein sequence ID" value="EKE73079.1"/>
    <property type="molecule type" value="Genomic_DNA"/>
</dbReference>
<feature type="transmembrane region" description="Helical" evidence="1">
    <location>
        <begin position="222"/>
        <end position="239"/>
    </location>
</feature>
<comment type="caution">
    <text evidence="3">The sequence shown here is derived from an EMBL/GenBank/DDBJ whole genome shotgun (WGS) entry which is preliminary data.</text>
</comment>
<feature type="transmembrane region" description="Helical" evidence="1">
    <location>
        <begin position="52"/>
        <end position="73"/>
    </location>
</feature>
<keyword evidence="1" id="KW-1133">Transmembrane helix</keyword>
<feature type="transmembrane region" description="Helical" evidence="1">
    <location>
        <begin position="322"/>
        <end position="342"/>
    </location>
</feature>
<feature type="transmembrane region" description="Helical" evidence="1">
    <location>
        <begin position="348"/>
        <end position="366"/>
    </location>
</feature>
<evidence type="ECO:0000313" key="4">
    <source>
        <dbReference type="Proteomes" id="UP000006755"/>
    </source>
</evidence>
<dbReference type="eggNOG" id="COG1835">
    <property type="taxonomic scope" value="Bacteria"/>
</dbReference>
<keyword evidence="1" id="KW-0812">Transmembrane</keyword>
<protein>
    <submittedName>
        <fullName evidence="3">3,4-dihydroxy-2-butanone 4-phosphate synthase</fullName>
    </submittedName>
</protein>
<evidence type="ECO:0000256" key="1">
    <source>
        <dbReference type="SAM" id="Phobius"/>
    </source>
</evidence>
<feature type="transmembrane region" description="Helical" evidence="1">
    <location>
        <begin position="282"/>
        <end position="301"/>
    </location>
</feature>
<keyword evidence="4" id="KW-1185">Reference proteome</keyword>
<dbReference type="PATRIC" id="fig|745411.4.peg.2100"/>
<sequence>MEQSERRYDIDALRVLAFGLLILYHIGMYYVADWDWHIKSDRTSVALQDGMILSNLWRMSLLFFISGMALALVQHKYRPGQLLALRARRLLVPLLLGMVVICAPQMYWQLVWQQGYDQSFWAFWPQYLNPGTSLYPNQQSAIGLLTWNHLWYLPYLFCYSLVLLALARPLRWLAARPLAQKLGLWPALMLACAALMGIWLWLRADFPSTHALLDDWYNHGKYLLVMVLGYFFVCQRRLWDATIAKRWWLLMLALLAYGVIIAERHGAFAGVDGDALWVRLVWGAVLSLNHWCWLLAVLGFGGRWLNRPWPWLNYANEAVLPWYMLHQTLIILAAVYLHGLALPLWLEVPALLGLTLAGCALGFEIVRRVALLRWLFGLKAKAAATPRPLQARQNSY</sequence>